<comment type="caution">
    <text evidence="6">The sequence shown here is derived from an EMBL/GenBank/DDBJ whole genome shotgun (WGS) entry which is preliminary data.</text>
</comment>
<organism evidence="6 7">
    <name type="scientific">Sporothrix bragantina</name>
    <dbReference type="NCBI Taxonomy" id="671064"/>
    <lineage>
        <taxon>Eukaryota</taxon>
        <taxon>Fungi</taxon>
        <taxon>Dikarya</taxon>
        <taxon>Ascomycota</taxon>
        <taxon>Pezizomycotina</taxon>
        <taxon>Sordariomycetes</taxon>
        <taxon>Sordariomycetidae</taxon>
        <taxon>Ophiostomatales</taxon>
        <taxon>Ophiostomataceae</taxon>
        <taxon>Sporothrix</taxon>
    </lineage>
</organism>
<evidence type="ECO:0000259" key="5">
    <source>
        <dbReference type="PROSITE" id="PS50188"/>
    </source>
</evidence>
<dbReference type="Pfam" id="PF00023">
    <property type="entry name" value="Ank"/>
    <property type="match status" value="1"/>
</dbReference>
<dbReference type="EMBL" id="CAWUHC010000076">
    <property type="protein sequence ID" value="CAK7228974.1"/>
    <property type="molecule type" value="Genomic_DNA"/>
</dbReference>
<dbReference type="InterPro" id="IPR013320">
    <property type="entry name" value="ConA-like_dom_sf"/>
</dbReference>
<dbReference type="Pfam" id="PF12796">
    <property type="entry name" value="Ank_2"/>
    <property type="match status" value="5"/>
</dbReference>
<dbReference type="InterPro" id="IPR036770">
    <property type="entry name" value="Ankyrin_rpt-contain_sf"/>
</dbReference>
<dbReference type="SUPFAM" id="SSF52540">
    <property type="entry name" value="P-loop containing nucleoside triphosphate hydrolases"/>
    <property type="match status" value="1"/>
</dbReference>
<feature type="compositionally biased region" description="Basic and acidic residues" evidence="4">
    <location>
        <begin position="880"/>
        <end position="895"/>
    </location>
</feature>
<feature type="repeat" description="ANK" evidence="3">
    <location>
        <begin position="1382"/>
        <end position="1408"/>
    </location>
</feature>
<feature type="repeat" description="ANK" evidence="3">
    <location>
        <begin position="1874"/>
        <end position="1895"/>
    </location>
</feature>
<dbReference type="InterPro" id="IPR056884">
    <property type="entry name" value="NPHP3-like_N"/>
</dbReference>
<dbReference type="PROSITE" id="PS50297">
    <property type="entry name" value="ANK_REP_REGION"/>
    <property type="match status" value="7"/>
</dbReference>
<dbReference type="InterPro" id="IPR044736">
    <property type="entry name" value="Gid1/RanBPM/SPLA_SPRY"/>
</dbReference>
<evidence type="ECO:0000256" key="3">
    <source>
        <dbReference type="PROSITE-ProRule" id="PRU00023"/>
    </source>
</evidence>
<dbReference type="SUPFAM" id="SSF49899">
    <property type="entry name" value="Concanavalin A-like lectins/glucanases"/>
    <property type="match status" value="1"/>
</dbReference>
<dbReference type="Pfam" id="PF00622">
    <property type="entry name" value="SPRY"/>
    <property type="match status" value="1"/>
</dbReference>
<dbReference type="InterPro" id="IPR043136">
    <property type="entry name" value="B30.2/SPRY_sf"/>
</dbReference>
<feature type="repeat" description="ANK" evidence="3">
    <location>
        <begin position="2150"/>
        <end position="2183"/>
    </location>
</feature>
<feature type="region of interest" description="Disordered" evidence="4">
    <location>
        <begin position="2435"/>
        <end position="2482"/>
    </location>
</feature>
<feature type="region of interest" description="Disordered" evidence="4">
    <location>
        <begin position="735"/>
        <end position="805"/>
    </location>
</feature>
<feature type="region of interest" description="Disordered" evidence="4">
    <location>
        <begin position="1539"/>
        <end position="1599"/>
    </location>
</feature>
<dbReference type="Pfam" id="PF24883">
    <property type="entry name" value="NPHP3_N"/>
    <property type="match status" value="1"/>
</dbReference>
<feature type="compositionally biased region" description="Basic and acidic residues" evidence="4">
    <location>
        <begin position="915"/>
        <end position="928"/>
    </location>
</feature>
<dbReference type="InterPro" id="IPR003877">
    <property type="entry name" value="SPRY_dom"/>
</dbReference>
<feature type="region of interest" description="Disordered" evidence="4">
    <location>
        <begin position="1172"/>
        <end position="1193"/>
    </location>
</feature>
<dbReference type="InterPro" id="IPR001870">
    <property type="entry name" value="B30.2/SPRY"/>
</dbReference>
<feature type="compositionally biased region" description="Basic and acidic residues" evidence="4">
    <location>
        <begin position="1111"/>
        <end position="1126"/>
    </location>
</feature>
<feature type="compositionally biased region" description="Basic and acidic residues" evidence="4">
    <location>
        <begin position="764"/>
        <end position="776"/>
    </location>
</feature>
<dbReference type="SUPFAM" id="SSF48403">
    <property type="entry name" value="Ankyrin repeat"/>
    <property type="match status" value="3"/>
</dbReference>
<feature type="compositionally biased region" description="Basic and acidic residues" evidence="4">
    <location>
        <begin position="2539"/>
        <end position="2549"/>
    </location>
</feature>
<feature type="region of interest" description="Disordered" evidence="4">
    <location>
        <begin position="834"/>
        <end position="1144"/>
    </location>
</feature>
<evidence type="ECO:0000256" key="2">
    <source>
        <dbReference type="ARBA" id="ARBA00023043"/>
    </source>
</evidence>
<dbReference type="PRINTS" id="PR01415">
    <property type="entry name" value="ANKYRIN"/>
</dbReference>
<feature type="compositionally biased region" description="Low complexity" evidence="4">
    <location>
        <begin position="977"/>
        <end position="989"/>
    </location>
</feature>
<feature type="compositionally biased region" description="Basic and acidic residues" evidence="4">
    <location>
        <begin position="990"/>
        <end position="1000"/>
    </location>
</feature>
<feature type="compositionally biased region" description="Low complexity" evidence="4">
    <location>
        <begin position="1101"/>
        <end position="1110"/>
    </location>
</feature>
<feature type="compositionally biased region" description="Basic and acidic residues" evidence="4">
    <location>
        <begin position="2436"/>
        <end position="2468"/>
    </location>
</feature>
<dbReference type="Gene3D" id="1.25.40.20">
    <property type="entry name" value="Ankyrin repeat-containing domain"/>
    <property type="match status" value="6"/>
</dbReference>
<name>A0ABP0CCJ0_9PEZI</name>
<feature type="repeat" description="ANK" evidence="3">
    <location>
        <begin position="1841"/>
        <end position="1873"/>
    </location>
</feature>
<evidence type="ECO:0000256" key="1">
    <source>
        <dbReference type="ARBA" id="ARBA00022737"/>
    </source>
</evidence>
<dbReference type="SMART" id="SM00248">
    <property type="entry name" value="ANK"/>
    <property type="match status" value="19"/>
</dbReference>
<feature type="compositionally biased region" description="Low complexity" evidence="4">
    <location>
        <begin position="1063"/>
        <end position="1072"/>
    </location>
</feature>
<evidence type="ECO:0000256" key="4">
    <source>
        <dbReference type="SAM" id="MobiDB-lite"/>
    </source>
</evidence>
<dbReference type="PROSITE" id="PS50188">
    <property type="entry name" value="B302_SPRY"/>
    <property type="match status" value="1"/>
</dbReference>
<dbReference type="Gene3D" id="2.60.120.920">
    <property type="match status" value="1"/>
</dbReference>
<feature type="compositionally biased region" description="Polar residues" evidence="4">
    <location>
        <begin position="741"/>
        <end position="763"/>
    </location>
</feature>
<feature type="compositionally biased region" description="Basic and acidic residues" evidence="4">
    <location>
        <begin position="788"/>
        <end position="800"/>
    </location>
</feature>
<evidence type="ECO:0000313" key="6">
    <source>
        <dbReference type="EMBL" id="CAK7228974.1"/>
    </source>
</evidence>
<keyword evidence="1" id="KW-0677">Repeat</keyword>
<accession>A0ABP0CCJ0</accession>
<feature type="compositionally biased region" description="Low complexity" evidence="4">
    <location>
        <begin position="834"/>
        <end position="854"/>
    </location>
</feature>
<keyword evidence="7" id="KW-1185">Reference proteome</keyword>
<dbReference type="CDD" id="cd12885">
    <property type="entry name" value="SPRY_RanBP_like"/>
    <property type="match status" value="1"/>
</dbReference>
<dbReference type="Gene3D" id="3.40.50.300">
    <property type="entry name" value="P-loop containing nucleotide triphosphate hydrolases"/>
    <property type="match status" value="1"/>
</dbReference>
<protein>
    <recommendedName>
        <fullName evidence="5">B30.2/SPRY domain-containing protein</fullName>
    </recommendedName>
</protein>
<feature type="compositionally biased region" description="Acidic residues" evidence="4">
    <location>
        <begin position="2577"/>
        <end position="2597"/>
    </location>
</feature>
<feature type="domain" description="B30.2/SPRY" evidence="5">
    <location>
        <begin position="2267"/>
        <end position="2522"/>
    </location>
</feature>
<dbReference type="InterPro" id="IPR002110">
    <property type="entry name" value="Ankyrin_rpt"/>
</dbReference>
<gene>
    <name evidence="6" type="ORF">SBRCBS47491_007090</name>
</gene>
<dbReference type="SMART" id="SM00449">
    <property type="entry name" value="SPRY"/>
    <property type="match status" value="1"/>
</dbReference>
<feature type="compositionally biased region" description="Acidic residues" evidence="4">
    <location>
        <begin position="953"/>
        <end position="970"/>
    </location>
</feature>
<feature type="repeat" description="ANK" evidence="3">
    <location>
        <begin position="1969"/>
        <end position="2001"/>
    </location>
</feature>
<dbReference type="InterPro" id="IPR027417">
    <property type="entry name" value="P-loop_NTPase"/>
</dbReference>
<proteinExistence type="predicted"/>
<feature type="repeat" description="ANK" evidence="3">
    <location>
        <begin position="1808"/>
        <end position="1840"/>
    </location>
</feature>
<feature type="compositionally biased region" description="Acidic residues" evidence="4">
    <location>
        <begin position="1583"/>
        <end position="1595"/>
    </location>
</feature>
<dbReference type="PANTHER" id="PTHR24198">
    <property type="entry name" value="ANKYRIN REPEAT AND PROTEIN KINASE DOMAIN-CONTAINING PROTEIN"/>
    <property type="match status" value="1"/>
</dbReference>
<feature type="region of interest" description="Disordered" evidence="4">
    <location>
        <begin position="2524"/>
        <end position="2597"/>
    </location>
</feature>
<keyword evidence="2 3" id="KW-0040">ANK repeat</keyword>
<sequence>MPITVFVNGIDDADGPNDSRREKQRKLLGDQFYDTDVEIFDSFTDADREISEGYLRLKAKLVIARLCELAKDNDLGNKETIVFAAHNIGAALVKQVLLISLEDRRVNWIALQTVALHLIEAPSYTDDRKWEEFLFRLLSAGRLPLSNLAAIIHALPGELSRTEVQFSAISQAYEIHLRNRHADAVYDRSEDLWYFGDDGSRMVTVFDGIRASMRKTNARLDHELYRGLMASLTVPEAATGRLNPSPADMYSMSWLEEHEAYKTWLDAPGSSLLAVSGPRGSGKTHVASHVLYSLRTRALEQHTSVDKNAIFLSFGFYRWDNTRNTEWALVSSLIRQFLLLRPDAYSLLRGAAAYLYEIRKASSEQLWRLFRYMLSIPCVSKVYIVVNAADQCHSDVKSALASLVTRPAVPKHLPTKVFVTISGDDGLPNDSAIKRLTLEALQFKDIIRKVAVARVERLVNRRPVWRGREDEIVERMTFDGSYLHCMLSLELLEHDSFPSTRAALQEHLMVPPPSLYQIFGLLVSRVKRSHQATMALQWVYHAVRPLTVSELSVALAISSLMIVDKSEAGTPSKQLTEKEGELSVANTLVNTTFAFREPAFNDLIETVSWDLVRDLAGEMGPTVKIFNEQVTLVHHTFRTYLETNTSAIIGPAFHAAIAEMCLWYITEASKDDQNDEWYQSNRLARLPAGFAADLLDYAELYWAEHLKLAGDAAVHLNDKVIHFLAVAGSSRSTARIRRQYASPTPEASRSQNRAQSISRSPTRNVERYRSPRGREEGEPESPVIPKIRLSDADAEAETKGVSEAAQPVVAIPETSGNSKPFEIIDKNVITAESEVTDTTEATETTVTAESDTSTLKANGPSEERGHAGDTKGNGTPGLAEPKELLEPVEPERTAELEAGMPADTTKPVAPAKSSVPKEKAETKERTETGEEPETNKPVQPGSYELKGTNESEITVETDEPDKELDGEELVVVDKPVEPQVSVEPQVLETESAKPEEKAESAENEEAFEPAAAEEETASLHEVPAEPAESVEPEKPTKPADSTGKSDSIKPAEATEANEDNKGADAPADAAPAHQTLTETASPVAEHNFVDDPSSSNPPEPADTTTAGDTPDATKPKTEKAAEREPVETAEAVIRTPEVADPVESADAIESTNFEDATDANEATEATEAADALLDPEAGELNDKDEDAPNSERYASSVVESVAFRAPAYSISTLGDPLFNRERPDEHWLSYSVQMYHWPDESDESPLCIALQLGLDHVVKSSLEKLDFTSPEYFAEHIERLFITSGNSGNLNIIEKLLEVRPFDVDSRVKLKAFCFAARQGHLHICKRLLQSLELDDADEVSWLKEGKPLINNPLHAAVEGGQLQTVEMLLENGVSILSRDLTGSTAIHAAAKMGDVAVLEIFLVAQADAFKQGMSFFNNEDLNPLQIACGVGYYEPFCLLLEHAPKELINTRGKRSYSPLQICAELGHLAIWEKLVDAGADPLAGEPQGIVDVWSYDESIGLRQWMNNNPTQIELASRYGHYEIMSKILKRMSAARKKELEEEKAKQKDAEQNKLKDKPEEKPKDEDAAGRSNNNSSSSKEAGDEDENGETEEPAQPEMDRHTKTLASSLFEAASNGHVRLVKALLDKTERDPPTDHKHLRLAIGRGHLDVIKALVAVGISLRKPDSDYDSHFDLAISENFVDIVRYLIATGDLRSQWDGDETSIQYAARAGRILSLRLMLNSSGMEPSELRRKNDRDFTAMDLAAEACELATFQELMNWEKAHDIESPKTVRALVLAIEGVESAERKVKFVEFLLANKWDPNVSDGSENIPLHAAIRQRHHEIVQMLLNLGANPNTTDDNGNNALHIVAMIDFDYVVNMLLEKSADPDAVNNDGLTPLHVAADKDHDDTFRLLLGLPLSRRHRVQDPDDDDNDMEASRRVAHSHANIVGPLKRTIVHYATHSDMVLRSIFDAIESLDLQININAADENGKTPLMMAAHEGPIDVVELLLEKGADVHLRNELYETAIYFAARRELGVLGTMSDVFRALAKHGADVNALGGVNGTLLYTVLRDGYPIDPSSYSTLLELGATADIHKPPFYSPLHVMLHSSAALEDAFPVVAPDLVKAGAKVDALDSRDRTALMYMVSHGSSLGNIAAILELGADPNIRDAAGMTPLHNAVWNLKSPDVVTELLKHGANDKALDATGRSVLYMASLVDPAAGRSVFDMLVERLPEDQRLAQKSIAFTAALKNGYMQLYESIMREPGLDVNVPDRNGWTALDVTTAHRWEDTSEELVKLGAVRGTDKLPPTQLSVHDINTSFYVSEDGIEAGILDLRYRPYYNEYINGTVRADHCISQDTGIFYFEVEVIDIPNGCAVAIGLTLERVALDDLAGWANGTWGYHSDDGTILSGESELDRGESYGPGDVIGMAYDLETRKLWYTKNGELAAVSWQPMINKRARDEKEANEGKTKDDKDDKDDKNDDGEPKQDGNDDDNASVHSIPDDREDNAIIASLLKGQLYPCISFQLAYENGMKVRANFGPDGAAQTPFKYAPPTAVPDDPPAKLERLREGDDGDDNSDAGDNNGGDKEQVETNGVNGNEDDKEETSDANDKDSDEEST</sequence>
<feature type="compositionally biased region" description="Acidic residues" evidence="4">
    <location>
        <begin position="1001"/>
        <end position="1016"/>
    </location>
</feature>
<dbReference type="Proteomes" id="UP001642406">
    <property type="component" value="Unassembled WGS sequence"/>
</dbReference>
<feature type="repeat" description="ANK" evidence="3">
    <location>
        <begin position="1352"/>
        <end position="1381"/>
    </location>
</feature>
<reference evidence="6 7" key="1">
    <citation type="submission" date="2024-01" db="EMBL/GenBank/DDBJ databases">
        <authorList>
            <person name="Allen C."/>
            <person name="Tagirdzhanova G."/>
        </authorList>
    </citation>
    <scope>NUCLEOTIDE SEQUENCE [LARGE SCALE GENOMIC DNA]</scope>
</reference>
<evidence type="ECO:0000313" key="7">
    <source>
        <dbReference type="Proteomes" id="UP001642406"/>
    </source>
</evidence>
<feature type="compositionally biased region" description="Basic and acidic residues" evidence="4">
    <location>
        <begin position="1539"/>
        <end position="1569"/>
    </location>
</feature>
<dbReference type="PANTHER" id="PTHR24198:SF165">
    <property type="entry name" value="ANKYRIN REPEAT-CONTAINING PROTEIN-RELATED"/>
    <property type="match status" value="1"/>
</dbReference>
<dbReference type="PROSITE" id="PS50088">
    <property type="entry name" value="ANK_REPEAT"/>
    <property type="match status" value="7"/>
</dbReference>
<feature type="compositionally biased region" description="Acidic residues" evidence="4">
    <location>
        <begin position="1176"/>
        <end position="1188"/>
    </location>
</feature>